<keyword evidence="7" id="KW-1185">Reference proteome</keyword>
<dbReference type="RefSeq" id="WP_110893658.1">
    <property type="nucleotide sequence ID" value="NZ_CP054614.1"/>
</dbReference>
<dbReference type="PANTHER" id="PTHR37813">
    <property type="entry name" value="FELS-2 PROPHAGE PROTEIN"/>
    <property type="match status" value="1"/>
</dbReference>
<dbReference type="InterPro" id="IPR010090">
    <property type="entry name" value="Phage_tape_meas"/>
</dbReference>
<dbReference type="Proteomes" id="UP000247790">
    <property type="component" value="Unassembled WGS sequence"/>
</dbReference>
<evidence type="ECO:0000313" key="7">
    <source>
        <dbReference type="Proteomes" id="UP000509327"/>
    </source>
</evidence>
<reference evidence="4 6" key="1">
    <citation type="submission" date="2018-06" db="EMBL/GenBank/DDBJ databases">
        <title>Genomic Encyclopedia of Type Strains, Phase III (KMG-III): the genomes of soil and plant-associated and newly described type strains.</title>
        <authorList>
            <person name="Whitman W."/>
        </authorList>
    </citation>
    <scope>NUCLEOTIDE SEQUENCE [LARGE SCALE GENOMIC DNA]</scope>
    <source>
        <strain evidence="4 6">CECT 7022</strain>
    </source>
</reference>
<dbReference type="PANTHER" id="PTHR37813:SF1">
    <property type="entry name" value="FELS-2 PROPHAGE PROTEIN"/>
    <property type="match status" value="1"/>
</dbReference>
<keyword evidence="1" id="KW-1188">Viral release from host cell</keyword>
<proteinExistence type="predicted"/>
<evidence type="ECO:0000259" key="3">
    <source>
        <dbReference type="Pfam" id="PF10145"/>
    </source>
</evidence>
<feature type="transmembrane region" description="Helical" evidence="2">
    <location>
        <begin position="428"/>
        <end position="448"/>
    </location>
</feature>
<evidence type="ECO:0000313" key="5">
    <source>
        <dbReference type="EMBL" id="QKS59346.1"/>
    </source>
</evidence>
<evidence type="ECO:0000256" key="2">
    <source>
        <dbReference type="SAM" id="Phobius"/>
    </source>
</evidence>
<accession>A0A2V4VGL2</accession>
<dbReference type="Proteomes" id="UP000509327">
    <property type="component" value="Chromosome"/>
</dbReference>
<feature type="transmembrane region" description="Helical" evidence="2">
    <location>
        <begin position="36"/>
        <end position="58"/>
    </location>
</feature>
<dbReference type="EMBL" id="QJSW01000001">
    <property type="protein sequence ID" value="PYE52492.1"/>
    <property type="molecule type" value="Genomic_DNA"/>
</dbReference>
<dbReference type="Pfam" id="PF10145">
    <property type="entry name" value="PhageMin_Tail"/>
    <property type="match status" value="1"/>
</dbReference>
<keyword evidence="2" id="KW-1133">Transmembrane helix</keyword>
<dbReference type="EMBL" id="CP054614">
    <property type="protein sequence ID" value="QKS59346.1"/>
    <property type="molecule type" value="Genomic_DNA"/>
</dbReference>
<dbReference type="AlphaFoldDB" id="A0A2V4VGL2"/>
<feature type="transmembrane region" description="Helical" evidence="2">
    <location>
        <begin position="533"/>
        <end position="555"/>
    </location>
</feature>
<reference evidence="5 7" key="2">
    <citation type="submission" date="2020-06" db="EMBL/GenBank/DDBJ databases">
        <title>Complete genome of Paenibacillus barcinonensis KACC11450.</title>
        <authorList>
            <person name="Kim M."/>
            <person name="Park Y.-J."/>
            <person name="Shin J.-H."/>
        </authorList>
    </citation>
    <scope>NUCLEOTIDE SEQUENCE [LARGE SCALE GENOMIC DNA]</scope>
    <source>
        <strain evidence="5 7">KACC11450</strain>
    </source>
</reference>
<gene>
    <name evidence="4" type="ORF">DFQ00_101430</name>
    <name evidence="5" type="ORF">HUB98_26180</name>
</gene>
<protein>
    <submittedName>
        <fullName evidence="5">Phage tail tape measure protein</fullName>
    </submittedName>
    <submittedName>
        <fullName evidence="4">Phage-related minor tail protein</fullName>
    </submittedName>
</protein>
<keyword evidence="2" id="KW-0472">Membrane</keyword>
<evidence type="ECO:0000313" key="6">
    <source>
        <dbReference type="Proteomes" id="UP000247790"/>
    </source>
</evidence>
<feature type="domain" description="Phage tail tape measure protein" evidence="3">
    <location>
        <begin position="92"/>
        <end position="287"/>
    </location>
</feature>
<evidence type="ECO:0000313" key="4">
    <source>
        <dbReference type="EMBL" id="PYE52492.1"/>
    </source>
</evidence>
<sequence>MAGGIIGNLMFAVGFKLNTRGLDEGNKKISTLTKGVVGLGAAGVAAMAGLGIAGIAAATEFERSMSDIQSATGMAADQMEATRDVAKNLYSQNFGEDWADLGSAIATVQQVTGQTGDELENTTQSALLLRDAFGYEINESIKSVDTMMKQFGITSEQAYDLLAQGTQKGLNKSDELMDSANEYANQFKSLGFSAEEMFDVFAAGSAEGVFQLDKVGDAVKEFNIRSKDGSKASIEAFEMLGLNADTMMHTFAKGGPEAKSAFSQIIQMISDVEDPVLKNQIGVSLLGTQFEDLEADVVAGMGRATSQFNSTGEAMAELNKIKFDKPGEAFQMFGRQIETSILIPIGEKLLPYFNQFGQWMADHKPQIEAVGNAIGDGLGAALDWAGNAVSFVYDKFNEFIPKILEFKDQAVSTFQDFKKTLEDNQGTIGAVVGIITTLLLPAFVQTGIQAMVAGARMTGAFLLSKAQMVANAAVMTGQMVLSMVRYVIQGWAVVTSITATIIAWTAQKAVMIISTAASWAMTAAQWAMNAAFLANPITWVVLAIIAVIVIAIAVFKNWGAIKDWLVSKWQALKSGTISIFQSIGNFIKNMFAGLVTSVTTRATAIWDGIKSIWDRITGFLSGINLFDIGKNIIEGMINGIGSMANAVVDKVKEIGNGITDKIKGILGIHSPSRVMMEVGFFTGEGLARGIEGTQDRVSGASADVTEEIMPDMNGKSAMAPARALAPATASTAGVAASSSMNVSVNIDIRADASTANVATDIGAEVRRQLQLALEETFRRMGLQVPEMEGA</sequence>
<evidence type="ECO:0000256" key="1">
    <source>
        <dbReference type="ARBA" id="ARBA00022612"/>
    </source>
</evidence>
<keyword evidence="2" id="KW-0812">Transmembrane</keyword>
<name>A0A2V4VGL2_PAEBA</name>
<organism evidence="4 6">
    <name type="scientific">Paenibacillus barcinonensis</name>
    <dbReference type="NCBI Taxonomy" id="198119"/>
    <lineage>
        <taxon>Bacteria</taxon>
        <taxon>Bacillati</taxon>
        <taxon>Bacillota</taxon>
        <taxon>Bacilli</taxon>
        <taxon>Bacillales</taxon>
        <taxon>Paenibacillaceae</taxon>
        <taxon>Paenibacillus</taxon>
    </lineage>
</organism>
<dbReference type="OrthoDB" id="90760at2"/>
<feature type="transmembrane region" description="Helical" evidence="2">
    <location>
        <begin position="509"/>
        <end position="527"/>
    </location>
</feature>